<feature type="coiled-coil region" evidence="4">
    <location>
        <begin position="18"/>
        <end position="45"/>
    </location>
</feature>
<dbReference type="InterPro" id="IPR002110">
    <property type="entry name" value="Ankyrin_rpt"/>
</dbReference>
<sequence>MAEIVGIVASGAGLTSLALQLLDLAKRLRQRCENLRDLQDTTQQLLDDVEWNITQLHIIEADHSHILEAQRGPVLLERCRRCGSEVAKQLESLIQKLSESSSSSSRLHAIKVAFNSKTWKTEVAELKMAVANFKQEIIVLICLLTSQQCVWIRAQLEAPKPVAPPQNENKASTTSPSITQDERPNFSSTGALGIKKRTQAPYCAVRHCHCSCHSFEQLKGRYWFFEYTSIASMFAPCDHAECTTRRYRIGFRIALSRLRMPWAVALGVSMDSELGRYHLKPVLEVQRVVRYTAPGFDTLFELSEGGISWEVARPRFDALYQSDPTFVKQVDPEGRGFIEKIMQHGLWEAQGWPDFGAQRQLLIHFTRNYHMRLRLDSVEVVYGCVMDHDPAVIFGELIALGFDFSDVPRPNSEKWPKPYLDDVSPSECITVIPSDPFFMELTRALVSHEQDLSGATQLQEAILLGRSDTCLSLIQNLTSFDAEVNFLGQTPLHLAVKQPTLIRALLDSGHNVDVQDKNGFTPLMYAASLGLRESATILIERGADLFAKDRVDGRDFIEYMAIRLHWSLIWDIVDAVEARDRDLLLPLFSRIKLIQGPPLFESEGVKYLQDFWKSILQKLGTWDVRFEDGSTLLHIVQTPKLAKCIVNSGYTLFNQQDNNGEHCLFAMTRFLDPSLFQMCVDKGASVNLRNKNGMTVMHRLLSHLRNPNAKVAKAVLSCLDTLLDAGAHVNVANNWVCVCSSHGCLAVFEMSLKTWFLCRQMLRNPFWLFEWLHMLEERGKTSEAKAFAITLIRREKFDALGLMHQGHSRWDGVSVSEDDDDVFWSVKSQLKLDSLDSDMRALESASYKEVKLLLLQEIRHNSDDGEPNTYDKGANAPDEKKSKPDTNSNNEGFMKPLDCLVNYSSDRLYTKLDLALMDPFDASDYEEMPAEECIDMCFSEFVTNLQFARGEKFSDRLPMLRQIANTLNLSFFM</sequence>
<dbReference type="InterPro" id="IPR051070">
    <property type="entry name" value="NF-kappa-B_inhibitor"/>
</dbReference>
<evidence type="ECO:0000313" key="6">
    <source>
        <dbReference type="EMBL" id="KAH6876377.1"/>
    </source>
</evidence>
<feature type="repeat" description="ANK" evidence="3">
    <location>
        <begin position="487"/>
        <end position="517"/>
    </location>
</feature>
<proteinExistence type="predicted"/>
<dbReference type="GO" id="GO:0071356">
    <property type="term" value="P:cellular response to tumor necrosis factor"/>
    <property type="evidence" value="ECO:0007669"/>
    <property type="project" value="TreeGrafter"/>
</dbReference>
<evidence type="ECO:0000256" key="1">
    <source>
        <dbReference type="ARBA" id="ARBA00022737"/>
    </source>
</evidence>
<dbReference type="Proteomes" id="UP000777438">
    <property type="component" value="Unassembled WGS sequence"/>
</dbReference>
<dbReference type="SMART" id="SM00248">
    <property type="entry name" value="ANK"/>
    <property type="match status" value="5"/>
</dbReference>
<feature type="compositionally biased region" description="Polar residues" evidence="5">
    <location>
        <begin position="166"/>
        <end position="189"/>
    </location>
</feature>
<keyword evidence="1" id="KW-0677">Repeat</keyword>
<evidence type="ECO:0000256" key="5">
    <source>
        <dbReference type="SAM" id="MobiDB-lite"/>
    </source>
</evidence>
<protein>
    <submittedName>
        <fullName evidence="6">Uncharacterized protein</fullName>
    </submittedName>
</protein>
<dbReference type="PANTHER" id="PTHR46680">
    <property type="entry name" value="NF-KAPPA-B INHIBITOR ALPHA"/>
    <property type="match status" value="1"/>
</dbReference>
<keyword evidence="4" id="KW-0175">Coiled coil</keyword>
<dbReference type="OrthoDB" id="3200163at2759"/>
<evidence type="ECO:0000256" key="4">
    <source>
        <dbReference type="SAM" id="Coils"/>
    </source>
</evidence>
<dbReference type="GO" id="GO:0005829">
    <property type="term" value="C:cytosol"/>
    <property type="evidence" value="ECO:0007669"/>
    <property type="project" value="TreeGrafter"/>
</dbReference>
<dbReference type="PROSITE" id="PS50297">
    <property type="entry name" value="ANK_REP_REGION"/>
    <property type="match status" value="1"/>
</dbReference>
<dbReference type="EMBL" id="JAGPYM010000035">
    <property type="protein sequence ID" value="KAH6876377.1"/>
    <property type="molecule type" value="Genomic_DNA"/>
</dbReference>
<dbReference type="InterPro" id="IPR036770">
    <property type="entry name" value="Ankyrin_rpt-contain_sf"/>
</dbReference>
<accession>A0A9P9AIX7</accession>
<evidence type="ECO:0000256" key="3">
    <source>
        <dbReference type="PROSITE-ProRule" id="PRU00023"/>
    </source>
</evidence>
<evidence type="ECO:0000256" key="2">
    <source>
        <dbReference type="ARBA" id="ARBA00023043"/>
    </source>
</evidence>
<dbReference type="AlphaFoldDB" id="A0A9P9AIX7"/>
<gene>
    <name evidence="6" type="ORF">B0T10DRAFT_552525</name>
</gene>
<feature type="region of interest" description="Disordered" evidence="5">
    <location>
        <begin position="162"/>
        <end position="189"/>
    </location>
</feature>
<dbReference type="Pfam" id="PF12796">
    <property type="entry name" value="Ank_2"/>
    <property type="match status" value="1"/>
</dbReference>
<comment type="caution">
    <text evidence="6">The sequence shown here is derived from an EMBL/GenBank/DDBJ whole genome shotgun (WGS) entry which is preliminary data.</text>
</comment>
<dbReference type="Gene3D" id="1.25.40.20">
    <property type="entry name" value="Ankyrin repeat-containing domain"/>
    <property type="match status" value="2"/>
</dbReference>
<dbReference type="PANTHER" id="PTHR46680:SF3">
    <property type="entry name" value="NF-KAPPA-B INHIBITOR CACTUS"/>
    <property type="match status" value="1"/>
</dbReference>
<reference evidence="6 7" key="1">
    <citation type="journal article" date="2021" name="Nat. Commun.">
        <title>Genetic determinants of endophytism in the Arabidopsis root mycobiome.</title>
        <authorList>
            <person name="Mesny F."/>
            <person name="Miyauchi S."/>
            <person name="Thiergart T."/>
            <person name="Pickel B."/>
            <person name="Atanasova L."/>
            <person name="Karlsson M."/>
            <person name="Huettel B."/>
            <person name="Barry K.W."/>
            <person name="Haridas S."/>
            <person name="Chen C."/>
            <person name="Bauer D."/>
            <person name="Andreopoulos W."/>
            <person name="Pangilinan J."/>
            <person name="LaButti K."/>
            <person name="Riley R."/>
            <person name="Lipzen A."/>
            <person name="Clum A."/>
            <person name="Drula E."/>
            <person name="Henrissat B."/>
            <person name="Kohler A."/>
            <person name="Grigoriev I.V."/>
            <person name="Martin F.M."/>
            <person name="Hacquard S."/>
        </authorList>
    </citation>
    <scope>NUCLEOTIDE SEQUENCE [LARGE SCALE GENOMIC DNA]</scope>
    <source>
        <strain evidence="6 7">MPI-CAGE-CH-0241</strain>
    </source>
</reference>
<evidence type="ECO:0000313" key="7">
    <source>
        <dbReference type="Proteomes" id="UP000777438"/>
    </source>
</evidence>
<dbReference type="SUPFAM" id="SSF48403">
    <property type="entry name" value="Ankyrin repeat"/>
    <property type="match status" value="1"/>
</dbReference>
<keyword evidence="7" id="KW-1185">Reference proteome</keyword>
<dbReference type="GO" id="GO:0051059">
    <property type="term" value="F:NF-kappaB binding"/>
    <property type="evidence" value="ECO:0007669"/>
    <property type="project" value="TreeGrafter"/>
</dbReference>
<dbReference type="PROSITE" id="PS50088">
    <property type="entry name" value="ANK_REPEAT"/>
    <property type="match status" value="2"/>
</dbReference>
<name>A0A9P9AIX7_9HYPO</name>
<organism evidence="6 7">
    <name type="scientific">Thelonectria olida</name>
    <dbReference type="NCBI Taxonomy" id="1576542"/>
    <lineage>
        <taxon>Eukaryota</taxon>
        <taxon>Fungi</taxon>
        <taxon>Dikarya</taxon>
        <taxon>Ascomycota</taxon>
        <taxon>Pezizomycotina</taxon>
        <taxon>Sordariomycetes</taxon>
        <taxon>Hypocreomycetidae</taxon>
        <taxon>Hypocreales</taxon>
        <taxon>Nectriaceae</taxon>
        <taxon>Thelonectria</taxon>
    </lineage>
</organism>
<keyword evidence="2 3" id="KW-0040">ANK repeat</keyword>
<feature type="repeat" description="ANK" evidence="3">
    <location>
        <begin position="518"/>
        <end position="550"/>
    </location>
</feature>
<feature type="region of interest" description="Disordered" evidence="5">
    <location>
        <begin position="863"/>
        <end position="890"/>
    </location>
</feature>